<dbReference type="Proteomes" id="UP000823388">
    <property type="component" value="Chromosome 7K"/>
</dbReference>
<sequence>MQLNNGFSWHWSHHTYEGASLEDEWNAKFAEYEKKYHQEAAELKSIMSGELPSGWDNALPTYTPESSPDATRNLSQQCLNSLAKVMPGFLGGSADLATSNMTLLKMFGDFQRDTSEERNIRFGVREHGMGAICNGIAVHSPGLIPYSAIRLSGLSESGVIFVMTHDSFGLGEDGPTHQPVEQLFSFRAMPNILMLRPADGNETSGAYKIAKLPQLKGTSVDAVSKGGYIISYNSSGNKPDLHLIGTGSELEIAEKAADELRKQGRTVRVVSLVCWELFEEQTEKYKESVLPSEVTSRISIEAGVTFG</sequence>
<dbReference type="SMART" id="SM00861">
    <property type="entry name" value="Transket_pyr"/>
    <property type="match status" value="1"/>
</dbReference>
<evidence type="ECO:0000256" key="3">
    <source>
        <dbReference type="ARBA" id="ARBA00001964"/>
    </source>
</evidence>
<dbReference type="InterPro" id="IPR009014">
    <property type="entry name" value="Transketo_C/PFOR_II"/>
</dbReference>
<keyword evidence="6" id="KW-0479">Metal-binding</keyword>
<dbReference type="SUPFAM" id="SSF52518">
    <property type="entry name" value="Thiamin diphosphate-binding fold (THDP-binding)"/>
    <property type="match status" value="1"/>
</dbReference>
<dbReference type="CDD" id="cd07033">
    <property type="entry name" value="TPP_PYR_DXS_TK_like"/>
    <property type="match status" value="1"/>
</dbReference>
<reference evidence="10" key="1">
    <citation type="submission" date="2020-05" db="EMBL/GenBank/DDBJ databases">
        <title>WGS assembly of Panicum virgatum.</title>
        <authorList>
            <person name="Lovell J.T."/>
            <person name="Jenkins J."/>
            <person name="Shu S."/>
            <person name="Juenger T.E."/>
            <person name="Schmutz J."/>
        </authorList>
    </citation>
    <scope>NUCLEOTIDE SEQUENCE</scope>
    <source>
        <strain evidence="10">AP13</strain>
    </source>
</reference>
<protein>
    <recommendedName>
        <fullName evidence="9">Transketolase-like pyrimidine-binding domain-containing protein</fullName>
    </recommendedName>
</protein>
<evidence type="ECO:0000313" key="11">
    <source>
        <dbReference type="Proteomes" id="UP000823388"/>
    </source>
</evidence>
<comment type="cofactor">
    <cofactor evidence="1">
        <name>Co(2+)</name>
        <dbReference type="ChEBI" id="CHEBI:48828"/>
    </cofactor>
</comment>
<dbReference type="InterPro" id="IPR029061">
    <property type="entry name" value="THDP-binding"/>
</dbReference>
<dbReference type="Pfam" id="PF22613">
    <property type="entry name" value="Transketolase_C_1"/>
    <property type="match status" value="1"/>
</dbReference>
<dbReference type="GO" id="GO:0006098">
    <property type="term" value="P:pentose-phosphate shunt"/>
    <property type="evidence" value="ECO:0007669"/>
    <property type="project" value="TreeGrafter"/>
</dbReference>
<evidence type="ECO:0000256" key="4">
    <source>
        <dbReference type="ARBA" id="ARBA00007131"/>
    </source>
</evidence>
<organism evidence="10 11">
    <name type="scientific">Panicum virgatum</name>
    <name type="common">Blackwell switchgrass</name>
    <dbReference type="NCBI Taxonomy" id="38727"/>
    <lineage>
        <taxon>Eukaryota</taxon>
        <taxon>Viridiplantae</taxon>
        <taxon>Streptophyta</taxon>
        <taxon>Embryophyta</taxon>
        <taxon>Tracheophyta</taxon>
        <taxon>Spermatophyta</taxon>
        <taxon>Magnoliopsida</taxon>
        <taxon>Liliopsida</taxon>
        <taxon>Poales</taxon>
        <taxon>Poaceae</taxon>
        <taxon>PACMAD clade</taxon>
        <taxon>Panicoideae</taxon>
        <taxon>Panicodae</taxon>
        <taxon>Paniceae</taxon>
        <taxon>Panicinae</taxon>
        <taxon>Panicum</taxon>
        <taxon>Panicum sect. Hiantes</taxon>
    </lineage>
</organism>
<dbReference type="AlphaFoldDB" id="A0A8T0Q829"/>
<feature type="domain" description="Transketolase-like pyrimidine-binding" evidence="9">
    <location>
        <begin position="69"/>
        <end position="230"/>
    </location>
</feature>
<dbReference type="Pfam" id="PF00456">
    <property type="entry name" value="Transketolase_N"/>
    <property type="match status" value="1"/>
</dbReference>
<dbReference type="SUPFAM" id="SSF52922">
    <property type="entry name" value="TK C-terminal domain-like"/>
    <property type="match status" value="1"/>
</dbReference>
<dbReference type="GO" id="GO:0046872">
    <property type="term" value="F:metal ion binding"/>
    <property type="evidence" value="ECO:0007669"/>
    <property type="project" value="UniProtKB-KW"/>
</dbReference>
<proteinExistence type="inferred from homology"/>
<keyword evidence="5" id="KW-0808">Transferase</keyword>
<evidence type="ECO:0000256" key="6">
    <source>
        <dbReference type="ARBA" id="ARBA00022723"/>
    </source>
</evidence>
<evidence type="ECO:0000259" key="9">
    <source>
        <dbReference type="SMART" id="SM00861"/>
    </source>
</evidence>
<dbReference type="PANTHER" id="PTHR43522">
    <property type="entry name" value="TRANSKETOLASE"/>
    <property type="match status" value="1"/>
</dbReference>
<dbReference type="InterPro" id="IPR033247">
    <property type="entry name" value="Transketolase_fam"/>
</dbReference>
<evidence type="ECO:0000256" key="7">
    <source>
        <dbReference type="ARBA" id="ARBA00022842"/>
    </source>
</evidence>
<keyword evidence="11" id="KW-1185">Reference proteome</keyword>
<dbReference type="GO" id="GO:0004802">
    <property type="term" value="F:transketolase activity"/>
    <property type="evidence" value="ECO:0007669"/>
    <property type="project" value="TreeGrafter"/>
</dbReference>
<evidence type="ECO:0000313" key="10">
    <source>
        <dbReference type="EMBL" id="KAG2571057.1"/>
    </source>
</evidence>
<dbReference type="Gene3D" id="3.40.50.970">
    <property type="match status" value="1"/>
</dbReference>
<dbReference type="Pfam" id="PF02779">
    <property type="entry name" value="Transket_pyr"/>
    <property type="match status" value="1"/>
</dbReference>
<keyword evidence="7" id="KW-0460">Magnesium</keyword>
<dbReference type="InterPro" id="IPR005475">
    <property type="entry name" value="Transketolase-like_Pyr-bd"/>
</dbReference>
<comment type="similarity">
    <text evidence="4">Belongs to the transketolase family.</text>
</comment>
<gene>
    <name evidence="10" type="ORF">PVAP13_7KG062229</name>
</gene>
<dbReference type="PANTHER" id="PTHR43522:SF3">
    <property type="entry name" value="TRANSKETOLASE"/>
    <property type="match status" value="1"/>
</dbReference>
<accession>A0A8T0Q829</accession>
<dbReference type="Gene3D" id="3.40.50.920">
    <property type="match status" value="1"/>
</dbReference>
<comment type="cofactor">
    <cofactor evidence="3">
        <name>thiamine diphosphate</name>
        <dbReference type="ChEBI" id="CHEBI:58937"/>
    </cofactor>
</comment>
<evidence type="ECO:0000256" key="1">
    <source>
        <dbReference type="ARBA" id="ARBA00001941"/>
    </source>
</evidence>
<dbReference type="InterPro" id="IPR005474">
    <property type="entry name" value="Transketolase_N"/>
</dbReference>
<comment type="cofactor">
    <cofactor evidence="2">
        <name>Mg(2+)</name>
        <dbReference type="ChEBI" id="CHEBI:18420"/>
    </cofactor>
</comment>
<dbReference type="InterPro" id="IPR055152">
    <property type="entry name" value="Transketolase-like_C_2"/>
</dbReference>
<evidence type="ECO:0000256" key="2">
    <source>
        <dbReference type="ARBA" id="ARBA00001946"/>
    </source>
</evidence>
<evidence type="ECO:0000256" key="8">
    <source>
        <dbReference type="ARBA" id="ARBA00023052"/>
    </source>
</evidence>
<dbReference type="GO" id="GO:0005829">
    <property type="term" value="C:cytosol"/>
    <property type="evidence" value="ECO:0007669"/>
    <property type="project" value="TreeGrafter"/>
</dbReference>
<keyword evidence="8" id="KW-0786">Thiamine pyrophosphate</keyword>
<name>A0A8T0Q829_PANVG</name>
<dbReference type="EMBL" id="CM029049">
    <property type="protein sequence ID" value="KAG2571057.1"/>
    <property type="molecule type" value="Genomic_DNA"/>
</dbReference>
<comment type="caution">
    <text evidence="10">The sequence shown here is derived from an EMBL/GenBank/DDBJ whole genome shotgun (WGS) entry which is preliminary data.</text>
</comment>
<evidence type="ECO:0000256" key="5">
    <source>
        <dbReference type="ARBA" id="ARBA00022679"/>
    </source>
</evidence>